<feature type="domain" description="Ig-like" evidence="7">
    <location>
        <begin position="232"/>
        <end position="317"/>
    </location>
</feature>
<dbReference type="InterPro" id="IPR003598">
    <property type="entry name" value="Ig_sub2"/>
</dbReference>
<dbReference type="InterPro" id="IPR036116">
    <property type="entry name" value="FN3_sf"/>
</dbReference>
<evidence type="ECO:0000256" key="2">
    <source>
        <dbReference type="ARBA" id="ARBA00022490"/>
    </source>
</evidence>
<evidence type="ECO:0000256" key="3">
    <source>
        <dbReference type="ARBA" id="ARBA00022553"/>
    </source>
</evidence>
<keyword evidence="5" id="KW-1015">Disulfide bond</keyword>
<feature type="domain" description="Ig-like" evidence="7">
    <location>
        <begin position="321"/>
        <end position="407"/>
    </location>
</feature>
<dbReference type="InterPro" id="IPR003599">
    <property type="entry name" value="Ig_sub"/>
</dbReference>
<evidence type="ECO:0000259" key="7">
    <source>
        <dbReference type="PROSITE" id="PS50835"/>
    </source>
</evidence>
<feature type="domain" description="Ig-like" evidence="7">
    <location>
        <begin position="8"/>
        <end position="98"/>
    </location>
</feature>
<keyword evidence="4" id="KW-0677">Repeat</keyword>
<dbReference type="PROSITE" id="PS50835">
    <property type="entry name" value="IG_LIKE"/>
    <property type="match status" value="13"/>
</dbReference>
<keyword evidence="2" id="KW-0963">Cytoplasm</keyword>
<dbReference type="Ensembl" id="ENSGMOT00000039711.1">
    <property type="protein sequence ID" value="ENSGMOP00000047864.1"/>
    <property type="gene ID" value="ENSGMOG00000013495.2"/>
</dbReference>
<dbReference type="PROSITE" id="PS50853">
    <property type="entry name" value="FN3"/>
    <property type="match status" value="1"/>
</dbReference>
<dbReference type="InterPro" id="IPR036179">
    <property type="entry name" value="Ig-like_dom_sf"/>
</dbReference>
<dbReference type="PANTHER" id="PTHR35971">
    <property type="entry name" value="SI:DKEY-31G6.6"/>
    <property type="match status" value="1"/>
</dbReference>
<dbReference type="CDD" id="cd00096">
    <property type="entry name" value="Ig"/>
    <property type="match status" value="1"/>
</dbReference>
<dbReference type="SUPFAM" id="SSF49265">
    <property type="entry name" value="Fibronectin type III"/>
    <property type="match status" value="1"/>
</dbReference>
<dbReference type="InterPro" id="IPR003961">
    <property type="entry name" value="FN3_dom"/>
</dbReference>
<evidence type="ECO:0000313" key="9">
    <source>
        <dbReference type="Ensembl" id="ENSGMOP00000047864.1"/>
    </source>
</evidence>
<evidence type="ECO:0008006" key="11">
    <source>
        <dbReference type="Google" id="ProtNLM"/>
    </source>
</evidence>
<feature type="domain" description="Ig-like" evidence="7">
    <location>
        <begin position="1148"/>
        <end position="1221"/>
    </location>
</feature>
<dbReference type="SMART" id="SM00408">
    <property type="entry name" value="IGc2"/>
    <property type="match status" value="12"/>
</dbReference>
<feature type="domain" description="Fibronectin type-III" evidence="8">
    <location>
        <begin position="505"/>
        <end position="602"/>
    </location>
</feature>
<dbReference type="InterPro" id="IPR013098">
    <property type="entry name" value="Ig_I-set"/>
</dbReference>
<dbReference type="InterPro" id="IPR007110">
    <property type="entry name" value="Ig-like_dom"/>
</dbReference>
<dbReference type="InterPro" id="IPR013783">
    <property type="entry name" value="Ig-like_fold"/>
</dbReference>
<dbReference type="Proteomes" id="UP000694546">
    <property type="component" value="Chromosome 4"/>
</dbReference>
<evidence type="ECO:0000256" key="5">
    <source>
        <dbReference type="ARBA" id="ARBA00023157"/>
    </source>
</evidence>
<dbReference type="Gene3D" id="2.60.40.10">
    <property type="entry name" value="Immunoglobulins"/>
    <property type="match status" value="16"/>
</dbReference>
<organism evidence="9 10">
    <name type="scientific">Gadus morhua</name>
    <name type="common">Atlantic cod</name>
    <dbReference type="NCBI Taxonomy" id="8049"/>
    <lineage>
        <taxon>Eukaryota</taxon>
        <taxon>Metazoa</taxon>
        <taxon>Chordata</taxon>
        <taxon>Craniata</taxon>
        <taxon>Vertebrata</taxon>
        <taxon>Euteleostomi</taxon>
        <taxon>Actinopterygii</taxon>
        <taxon>Neopterygii</taxon>
        <taxon>Teleostei</taxon>
        <taxon>Neoteleostei</taxon>
        <taxon>Acanthomorphata</taxon>
        <taxon>Zeiogadaria</taxon>
        <taxon>Gadariae</taxon>
        <taxon>Gadiformes</taxon>
        <taxon>Gadoidei</taxon>
        <taxon>Gadidae</taxon>
        <taxon>Gadus</taxon>
    </lineage>
</organism>
<comment type="subcellular location">
    <subcellularLocation>
        <location evidence="1">Cytoplasm</location>
    </subcellularLocation>
</comment>
<feature type="domain" description="Ig-like" evidence="7">
    <location>
        <begin position="696"/>
        <end position="778"/>
    </location>
</feature>
<feature type="domain" description="Ig-like" evidence="7">
    <location>
        <begin position="1054"/>
        <end position="1145"/>
    </location>
</feature>
<keyword evidence="3" id="KW-0597">Phosphoprotein</keyword>
<dbReference type="GeneTree" id="ENSGT00940000156702"/>
<feature type="domain" description="Ig-like" evidence="7">
    <location>
        <begin position="1228"/>
        <end position="1307"/>
    </location>
</feature>
<dbReference type="PANTHER" id="PTHR35971:SF3">
    <property type="entry name" value="OBSCURIN-LIKE PROTEIN 1 ISOFORM X1"/>
    <property type="match status" value="1"/>
</dbReference>
<evidence type="ECO:0000259" key="8">
    <source>
        <dbReference type="PROSITE" id="PS50853"/>
    </source>
</evidence>
<dbReference type="Pfam" id="PF07679">
    <property type="entry name" value="I-set"/>
    <property type="match status" value="12"/>
</dbReference>
<name>A0A8C5FMP4_GADMO</name>
<evidence type="ECO:0000256" key="1">
    <source>
        <dbReference type="ARBA" id="ARBA00004496"/>
    </source>
</evidence>
<feature type="domain" description="Ig-like" evidence="7">
    <location>
        <begin position="1417"/>
        <end position="1471"/>
    </location>
</feature>
<accession>A0A8C5FMP4</accession>
<evidence type="ECO:0000313" key="10">
    <source>
        <dbReference type="Proteomes" id="UP000694546"/>
    </source>
</evidence>
<feature type="domain" description="Ig-like" evidence="7">
    <location>
        <begin position="1322"/>
        <end position="1389"/>
    </location>
</feature>
<keyword evidence="6" id="KW-0393">Immunoglobulin domain</keyword>
<evidence type="ECO:0000256" key="4">
    <source>
        <dbReference type="ARBA" id="ARBA00022737"/>
    </source>
</evidence>
<dbReference type="CDD" id="cd00063">
    <property type="entry name" value="FN3"/>
    <property type="match status" value="1"/>
</dbReference>
<sequence length="1483" mass="163584">MDIFGGAPRVLGYPRPVVVQCGINATLKCQIGGDPRPDVVWERKNVQILSEGRYQISEDGKAYLLTICAVTLQDAGQYTCKARNSVGETYAAAAEVVDKPIPQEEDYGRVGLPADDAAHFLIKPISLRVDRGEDAAFSCKLWGTPLPKVVWEKDGKKLNDIFESAHYSVSIQDGNWFQLKIFRTRLPDKGVYTCRAANCHGQALAGAVLLVEAVPERGESKKYAEEPSENAPKVKKFAVSEGKHAKFRCFVTGKPKPEIIWKKDGVPLDAGRRHYIFEDREGYYTLKVLYSKVQDSGLYVCAASNALGNTLSAVQLSVKGPAVRFKQSLTDVEVSERGTAVLECDVPDEVMSAAWYLEDKRLAASSKYGMEQKGTRRRLTIRDVGADDDGVYLCEMPDGGKSIAELTVKGTIVRKLPRKLEVLEGENAAFCVEVEADDLEVHWFKDSLKLRETHQTILKSFNQTHVLVFINVAHQDTGVVTFVTGRSKTSCRLKVKAARHSPPICPVGVQMDVEYPNGVLLSWVPVSPSTTATTRSIFVVERQEAGSQEWSKCFTSETATQAEVTGDSVPVEGNYRFRVCCINKYGRSGHVEFPNVVHLVPGPKIRQRLQGCEVAEGEEARFSLELSASLPGTWFLNSTQLQQGGRYAVQQAQGQHSLVIGETRMADNAAEVTFIANGIRDLAVLKVQTAEVKFSPQSERDREKTVASGDAIVLYCEVSHAFAHVSWFKDGAELQANDGLTVQSERNMRRIVVQSAEASDSGVYTCKAAGDVVQFNVQVAGKRVFYVHEHLHRSSMELDPVVLHCQVSSADAAVVWYVLLKDGREIQPSDNFTLQAEGGLRRLIIRSAEVADAGAYTCHCGDRSVEFDVNPPVMIVEPRDDVVMDCHTRDEVLLQCELSRSTGTVHWYKDGALVEEDSNVRLASEGPYRRLSVLHAAPGDSGEYVCDTDGDSVFFQLTVAEAPVRIVSPEASEVELTLRPAERLELSCQLSRLNAPVRWYRDGLEVEEGPGLLLEADGARRSLVVPAVSGGDGGEYVCDTQDDCVAFLVTVAEPPVKLAPPRGGSGERLEGVSGEPLVLEVQVSRPGAVVRWLLDGLEIHESANVTITEDRLIRRLTLLSPAPGDSGKYTCDAVDDVRDFPVNITEAPVGILDKAEMKRELRFTVSDDMELECELSRADAVTSWYKDGRRVEDDERFCQEEEGAFRSLVILCAELADGGEYVLDVVDDTVTFLVTMVSGEDLILACEVSRANAPVQWYCNERRLTGDDHTIIQTSGTLRKIIVSNVQAADSGKYVCDAVDDKMVSIFLTPLRDTVAHADGMITLRCEVCRPKADVQWLRNGVEVVPGRRFSVRADGVERSLTIHRLTAEDAGEYVCDRSSLKVQEAQVMFTRRMEAVMGEEFGEAVLETEVSLDTGEVQWMRQGVVIQPGPRHALAQDGCTRRLTVRNLSLADRGTYRCETLHDRTQVKLNVERESEAHLLTG</sequence>
<feature type="domain" description="Ig-like" evidence="7">
    <location>
        <begin position="871"/>
        <end position="946"/>
    </location>
</feature>
<proteinExistence type="predicted"/>
<dbReference type="SUPFAM" id="SSF48726">
    <property type="entry name" value="Immunoglobulin"/>
    <property type="match status" value="15"/>
</dbReference>
<keyword evidence="10" id="KW-1185">Reference proteome</keyword>
<protein>
    <recommendedName>
        <fullName evidence="11">Obscurin-like protein 1</fullName>
    </recommendedName>
</protein>
<reference evidence="9" key="1">
    <citation type="submission" date="2025-08" db="UniProtKB">
        <authorList>
            <consortium name="Ensembl"/>
        </authorList>
    </citation>
    <scope>IDENTIFICATION</scope>
</reference>
<dbReference type="GO" id="GO:0005737">
    <property type="term" value="C:cytoplasm"/>
    <property type="evidence" value="ECO:0007669"/>
    <property type="project" value="UniProtKB-SubCell"/>
</dbReference>
<feature type="domain" description="Ig-like" evidence="7">
    <location>
        <begin position="969"/>
        <end position="1038"/>
    </location>
</feature>
<evidence type="ECO:0000256" key="6">
    <source>
        <dbReference type="ARBA" id="ARBA00023319"/>
    </source>
</evidence>
<reference evidence="9" key="2">
    <citation type="submission" date="2025-09" db="UniProtKB">
        <authorList>
            <consortium name="Ensembl"/>
        </authorList>
    </citation>
    <scope>IDENTIFICATION</scope>
</reference>
<dbReference type="SMART" id="SM00409">
    <property type="entry name" value="IG"/>
    <property type="match status" value="14"/>
</dbReference>
<dbReference type="InterPro" id="IPR052385">
    <property type="entry name" value="Obscurin/Obscurin-like_Reg"/>
</dbReference>
<feature type="domain" description="Ig-like" evidence="7">
    <location>
        <begin position="113"/>
        <end position="198"/>
    </location>
</feature>
<feature type="domain" description="Ig-like" evidence="7">
    <location>
        <begin position="799"/>
        <end position="870"/>
    </location>
</feature>